<organism evidence="1">
    <name type="scientific">marine sediment metagenome</name>
    <dbReference type="NCBI Taxonomy" id="412755"/>
    <lineage>
        <taxon>unclassified sequences</taxon>
        <taxon>metagenomes</taxon>
        <taxon>ecological metagenomes</taxon>
    </lineage>
</organism>
<evidence type="ECO:0000313" key="1">
    <source>
        <dbReference type="EMBL" id="KKN23015.1"/>
    </source>
</evidence>
<dbReference type="EMBL" id="LAZR01003012">
    <property type="protein sequence ID" value="KKN23015.1"/>
    <property type="molecule type" value="Genomic_DNA"/>
</dbReference>
<sequence>MTNSVNHVIRAAAHNRHEPPDYSFGQAYPLVQSLVSSGVLDVVRPVVWTRVSREALMVQQPLLRAFPFGGTWRD</sequence>
<gene>
    <name evidence="1" type="ORF">LCGC14_0909370</name>
</gene>
<comment type="caution">
    <text evidence="1">The sequence shown here is derived from an EMBL/GenBank/DDBJ whole genome shotgun (WGS) entry which is preliminary data.</text>
</comment>
<name>A0A0F9NU55_9ZZZZ</name>
<protein>
    <submittedName>
        <fullName evidence="1">Uncharacterized protein</fullName>
    </submittedName>
</protein>
<proteinExistence type="predicted"/>
<reference evidence="1" key="1">
    <citation type="journal article" date="2015" name="Nature">
        <title>Complex archaea that bridge the gap between prokaryotes and eukaryotes.</title>
        <authorList>
            <person name="Spang A."/>
            <person name="Saw J.H."/>
            <person name="Jorgensen S.L."/>
            <person name="Zaremba-Niedzwiedzka K."/>
            <person name="Martijn J."/>
            <person name="Lind A.E."/>
            <person name="van Eijk R."/>
            <person name="Schleper C."/>
            <person name="Guy L."/>
            <person name="Ettema T.J."/>
        </authorList>
    </citation>
    <scope>NUCLEOTIDE SEQUENCE</scope>
</reference>
<dbReference type="AlphaFoldDB" id="A0A0F9NU55"/>
<accession>A0A0F9NU55</accession>